<sequence>MAAGAIAAPHEVQDGQVVKRQTWWCSDTLAAQCAASGQNCDCGYNASGGKVRVRFVHLAHSDRLRRTDGSTSAHYGGARSNV</sequence>
<protein>
    <submittedName>
        <fullName evidence="1">Uncharacterized protein</fullName>
    </submittedName>
</protein>
<keyword evidence="2" id="KW-1185">Reference proteome</keyword>
<dbReference type="Proteomes" id="UP000178912">
    <property type="component" value="Unassembled WGS sequence"/>
</dbReference>
<dbReference type="AlphaFoldDB" id="A0A1E1LNF2"/>
<reference evidence="2" key="1">
    <citation type="submission" date="2016-03" db="EMBL/GenBank/DDBJ databases">
        <authorList>
            <person name="Guldener U."/>
        </authorList>
    </citation>
    <scope>NUCLEOTIDE SEQUENCE [LARGE SCALE GENOMIC DNA]</scope>
    <source>
        <strain evidence="2">04CH-RAC-A.6.1</strain>
    </source>
</reference>
<accession>A0A1E1LNF2</accession>
<evidence type="ECO:0000313" key="2">
    <source>
        <dbReference type="Proteomes" id="UP000178912"/>
    </source>
</evidence>
<proteinExistence type="predicted"/>
<gene>
    <name evidence="1" type="ORF">RAG0_16020</name>
</gene>
<dbReference type="EMBL" id="FJUX01000152">
    <property type="protein sequence ID" value="CZT12038.1"/>
    <property type="molecule type" value="Genomic_DNA"/>
</dbReference>
<organism evidence="1 2">
    <name type="scientific">Rhynchosporium agropyri</name>
    <dbReference type="NCBI Taxonomy" id="914238"/>
    <lineage>
        <taxon>Eukaryota</taxon>
        <taxon>Fungi</taxon>
        <taxon>Dikarya</taxon>
        <taxon>Ascomycota</taxon>
        <taxon>Pezizomycotina</taxon>
        <taxon>Leotiomycetes</taxon>
        <taxon>Helotiales</taxon>
        <taxon>Ploettnerulaceae</taxon>
        <taxon>Rhynchosporium</taxon>
    </lineage>
</organism>
<evidence type="ECO:0000313" key="1">
    <source>
        <dbReference type="EMBL" id="CZT12038.1"/>
    </source>
</evidence>
<name>A0A1E1LNF2_9HELO</name>